<dbReference type="FunFam" id="3.30.160.60:FF:000322">
    <property type="entry name" value="GDNF-inducible zinc finger protein 1"/>
    <property type="match status" value="1"/>
</dbReference>
<keyword evidence="13" id="KW-1185">Reference proteome</keyword>
<accession>A0A182KEK6</accession>
<dbReference type="InterPro" id="IPR013087">
    <property type="entry name" value="Znf_C2H2_type"/>
</dbReference>
<keyword evidence="8" id="KW-0804">Transcription</keyword>
<reference evidence="13" key="1">
    <citation type="submission" date="2013-03" db="EMBL/GenBank/DDBJ databases">
        <title>The Genome Sequence of Anopheles christyi ACHKN1017.</title>
        <authorList>
            <consortium name="The Broad Institute Genomics Platform"/>
            <person name="Neafsey D.E."/>
            <person name="Besansky N."/>
            <person name="Walker B."/>
            <person name="Young S.K."/>
            <person name="Zeng Q."/>
            <person name="Gargeya S."/>
            <person name="Fitzgerald M."/>
            <person name="Haas B."/>
            <person name="Abouelleil A."/>
            <person name="Allen A.W."/>
            <person name="Alvarado L."/>
            <person name="Arachchi H.M."/>
            <person name="Berlin A.M."/>
            <person name="Chapman S.B."/>
            <person name="Gainer-Dewar J."/>
            <person name="Goldberg J."/>
            <person name="Griggs A."/>
            <person name="Gujja S."/>
            <person name="Hansen M."/>
            <person name="Howarth C."/>
            <person name="Imamovic A."/>
            <person name="Ireland A."/>
            <person name="Larimer J."/>
            <person name="McCowan C."/>
            <person name="Murphy C."/>
            <person name="Pearson M."/>
            <person name="Poon T.W."/>
            <person name="Priest M."/>
            <person name="Roberts A."/>
            <person name="Saif S."/>
            <person name="Shea T."/>
            <person name="Sisk P."/>
            <person name="Sykes S."/>
            <person name="Wortman J."/>
            <person name="Nusbaum C."/>
            <person name="Birren B."/>
        </authorList>
    </citation>
    <scope>NUCLEOTIDE SEQUENCE [LARGE SCALE GENOMIC DNA]</scope>
    <source>
        <strain evidence="13">ACHKN1017</strain>
    </source>
</reference>
<keyword evidence="5" id="KW-0862">Zinc</keyword>
<name>A0A182KEK6_9DIPT</name>
<dbReference type="GO" id="GO:0008270">
    <property type="term" value="F:zinc ion binding"/>
    <property type="evidence" value="ECO:0007669"/>
    <property type="project" value="UniProtKB-KW"/>
</dbReference>
<dbReference type="PROSITE" id="PS00028">
    <property type="entry name" value="ZINC_FINGER_C2H2_1"/>
    <property type="match status" value="3"/>
</dbReference>
<dbReference type="Proteomes" id="UP000075881">
    <property type="component" value="Unassembled WGS sequence"/>
</dbReference>
<evidence type="ECO:0000256" key="7">
    <source>
        <dbReference type="ARBA" id="ARBA00023125"/>
    </source>
</evidence>
<evidence type="ECO:0000259" key="11">
    <source>
        <dbReference type="PROSITE" id="PS50157"/>
    </source>
</evidence>
<dbReference type="VEuPathDB" id="VectorBase:ACHR009194"/>
<evidence type="ECO:0000256" key="5">
    <source>
        <dbReference type="ARBA" id="ARBA00022833"/>
    </source>
</evidence>
<reference evidence="12" key="2">
    <citation type="submission" date="2020-05" db="UniProtKB">
        <authorList>
            <consortium name="EnsemblMetazoa"/>
        </authorList>
    </citation>
    <scope>IDENTIFICATION</scope>
    <source>
        <strain evidence="12">ACHKN1017</strain>
    </source>
</reference>
<keyword evidence="2" id="KW-0479">Metal-binding</keyword>
<keyword evidence="9" id="KW-0539">Nucleus</keyword>
<dbReference type="STRING" id="43041.A0A182KEK6"/>
<evidence type="ECO:0000256" key="2">
    <source>
        <dbReference type="ARBA" id="ARBA00022723"/>
    </source>
</evidence>
<dbReference type="Pfam" id="PF00096">
    <property type="entry name" value="zf-C2H2"/>
    <property type="match status" value="1"/>
</dbReference>
<evidence type="ECO:0000256" key="10">
    <source>
        <dbReference type="PROSITE-ProRule" id="PRU00042"/>
    </source>
</evidence>
<evidence type="ECO:0000256" key="9">
    <source>
        <dbReference type="ARBA" id="ARBA00023242"/>
    </source>
</evidence>
<keyword evidence="7" id="KW-0238">DNA-binding</keyword>
<keyword evidence="4 10" id="KW-0863">Zinc-finger</keyword>
<keyword evidence="6" id="KW-0805">Transcription regulation</keyword>
<evidence type="ECO:0000256" key="3">
    <source>
        <dbReference type="ARBA" id="ARBA00022737"/>
    </source>
</evidence>
<evidence type="ECO:0000256" key="1">
    <source>
        <dbReference type="ARBA" id="ARBA00004123"/>
    </source>
</evidence>
<protein>
    <recommendedName>
        <fullName evidence="11">C2H2-type domain-containing protein</fullName>
    </recommendedName>
</protein>
<dbReference type="PANTHER" id="PTHR24379:SF121">
    <property type="entry name" value="C2H2-TYPE DOMAIN-CONTAINING PROTEIN"/>
    <property type="match status" value="1"/>
</dbReference>
<evidence type="ECO:0000256" key="4">
    <source>
        <dbReference type="ARBA" id="ARBA00022771"/>
    </source>
</evidence>
<dbReference type="PROSITE" id="PS50157">
    <property type="entry name" value="ZINC_FINGER_C2H2_2"/>
    <property type="match status" value="2"/>
</dbReference>
<dbReference type="GO" id="GO:0003677">
    <property type="term" value="F:DNA binding"/>
    <property type="evidence" value="ECO:0007669"/>
    <property type="project" value="UniProtKB-KW"/>
</dbReference>
<dbReference type="EnsemblMetazoa" id="ACHR009194-RA">
    <property type="protein sequence ID" value="ACHR009194-PA"/>
    <property type="gene ID" value="ACHR009194"/>
</dbReference>
<dbReference type="SMART" id="SM00355">
    <property type="entry name" value="ZnF_C2H2"/>
    <property type="match status" value="4"/>
</dbReference>
<dbReference type="GO" id="GO:0005634">
    <property type="term" value="C:nucleus"/>
    <property type="evidence" value="ECO:0007669"/>
    <property type="project" value="UniProtKB-SubCell"/>
</dbReference>
<feature type="domain" description="C2H2-type" evidence="11">
    <location>
        <begin position="38"/>
        <end position="61"/>
    </location>
</feature>
<dbReference type="PANTHER" id="PTHR24379">
    <property type="entry name" value="KRAB AND ZINC FINGER DOMAIN-CONTAINING"/>
    <property type="match status" value="1"/>
</dbReference>
<feature type="domain" description="C2H2-type" evidence="11">
    <location>
        <begin position="215"/>
        <end position="242"/>
    </location>
</feature>
<dbReference type="AlphaFoldDB" id="A0A182KEK6"/>
<evidence type="ECO:0000313" key="12">
    <source>
        <dbReference type="EnsemblMetazoa" id="ACHR009194-PA"/>
    </source>
</evidence>
<evidence type="ECO:0000256" key="6">
    <source>
        <dbReference type="ARBA" id="ARBA00023015"/>
    </source>
</evidence>
<sequence>MNFKFWENLHASDPRELVEKAAALFHDQLCIVAIHTVFQCEFCDACFSDCLSLFHHESQHSPAGGYWCTFCKLSFPTLADVLNHRAECLEYGHFFATYFQNVIVTFCCNVCMGLFQTLSELYAHRYAELHIFPRRLAQMKRQMCVLWVACEKCEFMCDEIDLLLVHQAQEHRNGVAENKPIETKSSSNLLKQQRQQLQPALKRTEVEESNSDRPYLCEKCGKTYTQSSHLWQHLRFHNGVRPFACDRDGFPFYAIRFYY</sequence>
<proteinExistence type="predicted"/>
<dbReference type="SUPFAM" id="SSF57667">
    <property type="entry name" value="beta-beta-alpha zinc fingers"/>
    <property type="match status" value="2"/>
</dbReference>
<evidence type="ECO:0000256" key="8">
    <source>
        <dbReference type="ARBA" id="ARBA00023163"/>
    </source>
</evidence>
<comment type="subcellular location">
    <subcellularLocation>
        <location evidence="1">Nucleus</location>
    </subcellularLocation>
</comment>
<organism evidence="12 13">
    <name type="scientific">Anopheles christyi</name>
    <dbReference type="NCBI Taxonomy" id="43041"/>
    <lineage>
        <taxon>Eukaryota</taxon>
        <taxon>Metazoa</taxon>
        <taxon>Ecdysozoa</taxon>
        <taxon>Arthropoda</taxon>
        <taxon>Hexapoda</taxon>
        <taxon>Insecta</taxon>
        <taxon>Pterygota</taxon>
        <taxon>Neoptera</taxon>
        <taxon>Endopterygota</taxon>
        <taxon>Diptera</taxon>
        <taxon>Nematocera</taxon>
        <taxon>Culicoidea</taxon>
        <taxon>Culicidae</taxon>
        <taxon>Anophelinae</taxon>
        <taxon>Anopheles</taxon>
    </lineage>
</organism>
<evidence type="ECO:0000313" key="13">
    <source>
        <dbReference type="Proteomes" id="UP000075881"/>
    </source>
</evidence>
<dbReference type="Gene3D" id="3.30.160.60">
    <property type="entry name" value="Classic Zinc Finger"/>
    <property type="match status" value="1"/>
</dbReference>
<dbReference type="InterPro" id="IPR036236">
    <property type="entry name" value="Znf_C2H2_sf"/>
</dbReference>
<keyword evidence="3" id="KW-0677">Repeat</keyword>